<organism evidence="1 2">
    <name type="scientific">Rangifer tarandus platyrhynchus</name>
    <name type="common">Svalbard reindeer</name>
    <dbReference type="NCBI Taxonomy" id="3082113"/>
    <lineage>
        <taxon>Eukaryota</taxon>
        <taxon>Metazoa</taxon>
        <taxon>Chordata</taxon>
        <taxon>Craniata</taxon>
        <taxon>Vertebrata</taxon>
        <taxon>Euteleostomi</taxon>
        <taxon>Mammalia</taxon>
        <taxon>Eutheria</taxon>
        <taxon>Laurasiatheria</taxon>
        <taxon>Artiodactyla</taxon>
        <taxon>Ruminantia</taxon>
        <taxon>Pecora</taxon>
        <taxon>Cervidae</taxon>
        <taxon>Odocoileinae</taxon>
        <taxon>Rangifer</taxon>
    </lineage>
</organism>
<accession>A0ACB0EIG3</accession>
<name>A0ACB0EIG3_RANTA</name>
<protein>
    <submittedName>
        <fullName evidence="1">Uncharacterized protein</fullName>
    </submittedName>
</protein>
<gene>
    <name evidence="1" type="ORF">MRATA1EN3_LOCUS11604</name>
</gene>
<proteinExistence type="predicted"/>
<dbReference type="Proteomes" id="UP001162501">
    <property type="component" value="Chromosome 21"/>
</dbReference>
<sequence>MPGLGPIPQLRFPLSLVLCGTCTISSNHPRGLRELGLQAVCAPRSTPDCPNYVLRPTGCRLGFGLTPEGGEVLSPPHTRPAHRSCVPGPEWTEARGEGADSTPAAGSGDRMSHEAWPVTAMSRGEVGGLGDAA</sequence>
<dbReference type="EMBL" id="OX596105">
    <property type="protein sequence ID" value="CAI9700391.1"/>
    <property type="molecule type" value="Genomic_DNA"/>
</dbReference>
<evidence type="ECO:0000313" key="2">
    <source>
        <dbReference type="Proteomes" id="UP001162501"/>
    </source>
</evidence>
<reference evidence="1" key="1">
    <citation type="submission" date="2023-05" db="EMBL/GenBank/DDBJ databases">
        <authorList>
            <consortium name="ELIXIR-Norway"/>
        </authorList>
    </citation>
    <scope>NUCLEOTIDE SEQUENCE</scope>
</reference>
<evidence type="ECO:0000313" key="1">
    <source>
        <dbReference type="EMBL" id="CAI9700391.1"/>
    </source>
</evidence>